<dbReference type="PANTHER" id="PTHR30404:SF0">
    <property type="entry name" value="N-ACETYLMURAMOYL-L-ALANINE AMIDASE AMIC"/>
    <property type="match status" value="1"/>
</dbReference>
<dbReference type="SMART" id="SM00646">
    <property type="entry name" value="Ami_3"/>
    <property type="match status" value="1"/>
</dbReference>
<protein>
    <submittedName>
        <fullName evidence="4">N-acetylmuramoyl-L-alanine amidase</fullName>
    </submittedName>
</protein>
<dbReference type="EMBL" id="DVFT01000203">
    <property type="protein sequence ID" value="HIQ97635.1"/>
    <property type="molecule type" value="Genomic_DNA"/>
</dbReference>
<evidence type="ECO:0000259" key="3">
    <source>
        <dbReference type="SMART" id="SM00646"/>
    </source>
</evidence>
<feature type="region of interest" description="Disordered" evidence="2">
    <location>
        <begin position="40"/>
        <end position="68"/>
    </location>
</feature>
<dbReference type="Gene3D" id="3.40.630.40">
    <property type="entry name" value="Zn-dependent exopeptidases"/>
    <property type="match status" value="1"/>
</dbReference>
<dbReference type="InterPro" id="IPR002508">
    <property type="entry name" value="MurNAc-LAA_cat"/>
</dbReference>
<reference evidence="4" key="2">
    <citation type="journal article" date="2021" name="PeerJ">
        <title>Extensive microbial diversity within the chicken gut microbiome revealed by metagenomics and culture.</title>
        <authorList>
            <person name="Gilroy R."/>
            <person name="Ravi A."/>
            <person name="Getino M."/>
            <person name="Pursley I."/>
            <person name="Horton D.L."/>
            <person name="Alikhan N.F."/>
            <person name="Baker D."/>
            <person name="Gharbi K."/>
            <person name="Hall N."/>
            <person name="Watson M."/>
            <person name="Adriaenssens E.M."/>
            <person name="Foster-Nyarko E."/>
            <person name="Jarju S."/>
            <person name="Secka A."/>
            <person name="Antonio M."/>
            <person name="Oren A."/>
            <person name="Chaudhuri R.R."/>
            <person name="La Ragione R."/>
            <person name="Hildebrand F."/>
            <person name="Pallen M.J."/>
        </authorList>
    </citation>
    <scope>NUCLEOTIDE SEQUENCE</scope>
    <source>
        <strain evidence="4">ChiSjej3B21-11622</strain>
    </source>
</reference>
<reference evidence="4" key="1">
    <citation type="submission" date="2020-10" db="EMBL/GenBank/DDBJ databases">
        <authorList>
            <person name="Gilroy R."/>
        </authorList>
    </citation>
    <scope>NUCLEOTIDE SEQUENCE</scope>
    <source>
        <strain evidence="4">ChiSjej3B21-11622</strain>
    </source>
</reference>
<name>A0A9D0ZZD8_9FIRM</name>
<dbReference type="PANTHER" id="PTHR30404">
    <property type="entry name" value="N-ACETYLMURAMOYL-L-ALANINE AMIDASE"/>
    <property type="match status" value="1"/>
</dbReference>
<dbReference type="GO" id="GO:0030288">
    <property type="term" value="C:outer membrane-bounded periplasmic space"/>
    <property type="evidence" value="ECO:0007669"/>
    <property type="project" value="TreeGrafter"/>
</dbReference>
<evidence type="ECO:0000256" key="1">
    <source>
        <dbReference type="ARBA" id="ARBA00022801"/>
    </source>
</evidence>
<feature type="domain" description="MurNAc-LAA" evidence="3">
    <location>
        <begin position="144"/>
        <end position="256"/>
    </location>
</feature>
<dbReference type="CDD" id="cd02696">
    <property type="entry name" value="MurNAc-LAA"/>
    <property type="match status" value="1"/>
</dbReference>
<accession>A0A9D0ZZD8</accession>
<dbReference type="InterPro" id="IPR050695">
    <property type="entry name" value="N-acetylmuramoyl_amidase_3"/>
</dbReference>
<dbReference type="Pfam" id="PF01520">
    <property type="entry name" value="Amidase_3"/>
    <property type="match status" value="1"/>
</dbReference>
<comment type="caution">
    <text evidence="4">The sequence shown here is derived from an EMBL/GenBank/DDBJ whole genome shotgun (WGS) entry which is preliminary data.</text>
</comment>
<evidence type="ECO:0000313" key="5">
    <source>
        <dbReference type="Proteomes" id="UP000886886"/>
    </source>
</evidence>
<dbReference type="SUPFAM" id="SSF53187">
    <property type="entry name" value="Zn-dependent exopeptidases"/>
    <property type="match status" value="1"/>
</dbReference>
<keyword evidence="1" id="KW-0378">Hydrolase</keyword>
<evidence type="ECO:0000313" key="4">
    <source>
        <dbReference type="EMBL" id="HIQ97635.1"/>
    </source>
</evidence>
<proteinExistence type="predicted"/>
<dbReference type="AlphaFoldDB" id="A0A9D0ZZD8"/>
<gene>
    <name evidence="4" type="ORF">IAB26_13890</name>
</gene>
<organism evidence="4 5">
    <name type="scientific">Candidatus Limivivens merdigallinarum</name>
    <dbReference type="NCBI Taxonomy" id="2840859"/>
    <lineage>
        <taxon>Bacteria</taxon>
        <taxon>Bacillati</taxon>
        <taxon>Bacillota</taxon>
        <taxon>Clostridia</taxon>
        <taxon>Lachnospirales</taxon>
        <taxon>Lachnospiraceae</taxon>
        <taxon>Lachnospiraceae incertae sedis</taxon>
        <taxon>Candidatus Limivivens</taxon>
    </lineage>
</organism>
<dbReference type="GO" id="GO:0008745">
    <property type="term" value="F:N-acetylmuramoyl-L-alanine amidase activity"/>
    <property type="evidence" value="ECO:0007669"/>
    <property type="project" value="InterPro"/>
</dbReference>
<feature type="compositionally biased region" description="Gly residues" evidence="2">
    <location>
        <begin position="43"/>
        <end position="53"/>
    </location>
</feature>
<sequence length="265" mass="28749">MRIKNFETALGIIMLTGMLLLSTKGVERAAMEERVWNETVGGRENGGGLVGEEGTGEETNEEKADRETATGQVVVVDAGHGGNDPGKIGVNGVEEKQVNLSIALKLNALLEEQGITAVMTRESDTGLYEEDDDNKKQSDMAKRCQVIDDAKALLAVSIHQNSYTEESVKGPQVFYHAASQEGKKAAEYLQEALNTGLSVERQRSIKDNNTYYLLKNTSTPTVIAECSFLSNPEEAALIATEEYQEKVAEALLLGILSYINNSTEG</sequence>
<dbReference type="Proteomes" id="UP000886886">
    <property type="component" value="Unassembled WGS sequence"/>
</dbReference>
<evidence type="ECO:0000256" key="2">
    <source>
        <dbReference type="SAM" id="MobiDB-lite"/>
    </source>
</evidence>
<dbReference type="GO" id="GO:0009253">
    <property type="term" value="P:peptidoglycan catabolic process"/>
    <property type="evidence" value="ECO:0007669"/>
    <property type="project" value="InterPro"/>
</dbReference>